<evidence type="ECO:0000313" key="2">
    <source>
        <dbReference type="EMBL" id="MXO90106.1"/>
    </source>
</evidence>
<feature type="region of interest" description="Disordered" evidence="1">
    <location>
        <begin position="1"/>
        <end position="21"/>
    </location>
</feature>
<organism evidence="2 3">
    <name type="scientific">Pontixanthobacter aquaemixtae</name>
    <dbReference type="NCBI Taxonomy" id="1958940"/>
    <lineage>
        <taxon>Bacteria</taxon>
        <taxon>Pseudomonadati</taxon>
        <taxon>Pseudomonadota</taxon>
        <taxon>Alphaproteobacteria</taxon>
        <taxon>Sphingomonadales</taxon>
        <taxon>Erythrobacteraceae</taxon>
        <taxon>Pontixanthobacter</taxon>
    </lineage>
</organism>
<feature type="compositionally biased region" description="Polar residues" evidence="1">
    <location>
        <begin position="1"/>
        <end position="12"/>
    </location>
</feature>
<name>A0A844ZSX3_9SPHN</name>
<accession>A0A844ZSX3</accession>
<gene>
    <name evidence="2" type="ORF">GRI41_04670</name>
</gene>
<dbReference type="OrthoDB" id="7509105at2"/>
<dbReference type="AlphaFoldDB" id="A0A844ZSX3"/>
<keyword evidence="2" id="KW-0648">Protein biosynthesis</keyword>
<evidence type="ECO:0000256" key="1">
    <source>
        <dbReference type="SAM" id="MobiDB-lite"/>
    </source>
</evidence>
<reference evidence="2 3" key="1">
    <citation type="submission" date="2019-12" db="EMBL/GenBank/DDBJ databases">
        <title>Genomic-based taxomic classification of the family Erythrobacteraceae.</title>
        <authorList>
            <person name="Xu L."/>
        </authorList>
    </citation>
    <scope>NUCLEOTIDE SEQUENCE [LARGE SCALE GENOMIC DNA]</scope>
    <source>
        <strain evidence="2 3">KCTC 52763</strain>
    </source>
</reference>
<sequence length="111" mass="11941">MVTAPVSGQAQDRQGRLGTLPHGTYVCSTPGDAAGPAWHEIPDKDFIIANASTYETKDGSGTYLLTGENVVFTRGPMNGMRFQRTGTGTLRWIDSEGKPGRIRCVRRNGSA</sequence>
<dbReference type="GO" id="GO:0003746">
    <property type="term" value="F:translation elongation factor activity"/>
    <property type="evidence" value="ECO:0007669"/>
    <property type="project" value="UniProtKB-KW"/>
</dbReference>
<keyword evidence="3" id="KW-1185">Reference proteome</keyword>
<dbReference type="Proteomes" id="UP000442714">
    <property type="component" value="Unassembled WGS sequence"/>
</dbReference>
<proteinExistence type="predicted"/>
<protein>
    <submittedName>
        <fullName evidence="2">Elongation factor P</fullName>
    </submittedName>
</protein>
<evidence type="ECO:0000313" key="3">
    <source>
        <dbReference type="Proteomes" id="UP000442714"/>
    </source>
</evidence>
<comment type="caution">
    <text evidence="2">The sequence shown here is derived from an EMBL/GenBank/DDBJ whole genome shotgun (WGS) entry which is preliminary data.</text>
</comment>
<dbReference type="EMBL" id="WTYX01000001">
    <property type="protein sequence ID" value="MXO90106.1"/>
    <property type="molecule type" value="Genomic_DNA"/>
</dbReference>
<keyword evidence="2" id="KW-0251">Elongation factor</keyword>